<evidence type="ECO:0000256" key="4">
    <source>
        <dbReference type="SAM" id="Phobius"/>
    </source>
</evidence>
<name>A0A1X0QPL1_RHIZD</name>
<dbReference type="EMBL" id="KV922106">
    <property type="protein sequence ID" value="ORE01691.1"/>
    <property type="molecule type" value="Genomic_DNA"/>
</dbReference>
<dbReference type="SUPFAM" id="SSF56219">
    <property type="entry name" value="DNase I-like"/>
    <property type="match status" value="1"/>
</dbReference>
<dbReference type="Pfam" id="PF03372">
    <property type="entry name" value="Exo_endo_phos"/>
    <property type="match status" value="1"/>
</dbReference>
<dbReference type="Gene3D" id="3.60.10.10">
    <property type="entry name" value="Endonuclease/exonuclease/phosphatase"/>
    <property type="match status" value="1"/>
</dbReference>
<proteinExistence type="inferred from homology"/>
<dbReference type="PANTHER" id="PTHR16320:SF1">
    <property type="entry name" value="SPHINGOMYELINASE DDB_G0288017"/>
    <property type="match status" value="1"/>
</dbReference>
<dbReference type="InterPro" id="IPR038772">
    <property type="entry name" value="Sph/SMPD2-like"/>
</dbReference>
<reference evidence="6" key="1">
    <citation type="journal article" date="2016" name="Proc. Natl. Acad. Sci. U.S.A.">
        <title>Lipid metabolic changes in an early divergent fungus govern the establishment of a mutualistic symbiosis with endobacteria.</title>
        <authorList>
            <person name="Lastovetsky O.A."/>
            <person name="Gaspar M.L."/>
            <person name="Mondo S.J."/>
            <person name="LaButti K.M."/>
            <person name="Sandor L."/>
            <person name="Grigoriev I.V."/>
            <person name="Henry S.A."/>
            <person name="Pawlowska T.E."/>
        </authorList>
    </citation>
    <scope>NUCLEOTIDE SEQUENCE [LARGE SCALE GENOMIC DNA]</scope>
    <source>
        <strain evidence="6">ATCC 52814</strain>
    </source>
</reference>
<dbReference type="GO" id="GO:0005737">
    <property type="term" value="C:cytoplasm"/>
    <property type="evidence" value="ECO:0007669"/>
    <property type="project" value="TreeGrafter"/>
</dbReference>
<dbReference type="PANTHER" id="PTHR16320">
    <property type="entry name" value="SPHINGOMYELINASE FAMILY MEMBER"/>
    <property type="match status" value="1"/>
</dbReference>
<evidence type="ECO:0000256" key="1">
    <source>
        <dbReference type="ARBA" id="ARBA00006335"/>
    </source>
</evidence>
<keyword evidence="4" id="KW-1133">Transmembrane helix</keyword>
<keyword evidence="4" id="KW-0812">Transmembrane</keyword>
<dbReference type="AlphaFoldDB" id="A0A1X0QPL1"/>
<evidence type="ECO:0000313" key="6">
    <source>
        <dbReference type="EMBL" id="ORE01691.1"/>
    </source>
</evidence>
<dbReference type="InterPro" id="IPR005135">
    <property type="entry name" value="Endo/exonuclease/phosphatase"/>
</dbReference>
<keyword evidence="4" id="KW-0472">Membrane</keyword>
<keyword evidence="3" id="KW-0378">Hydrolase</keyword>
<dbReference type="InterPro" id="IPR017766">
    <property type="entry name" value="Sphingomyelinase/PLipase_C"/>
</dbReference>
<feature type="transmembrane region" description="Helical" evidence="4">
    <location>
        <begin position="117"/>
        <end position="140"/>
    </location>
</feature>
<dbReference type="InterPro" id="IPR036691">
    <property type="entry name" value="Endo/exonu/phosph_ase_sf"/>
</dbReference>
<accession>A0A1X0QPL1</accession>
<dbReference type="CDD" id="cd09078">
    <property type="entry name" value="nSMase"/>
    <property type="match status" value="1"/>
</dbReference>
<dbReference type="GO" id="GO:0004767">
    <property type="term" value="F:sphingomyelin phosphodiesterase activity"/>
    <property type="evidence" value="ECO:0007669"/>
    <property type="project" value="UniProtKB-EC"/>
</dbReference>
<dbReference type="Proteomes" id="UP000242414">
    <property type="component" value="Unassembled WGS sequence"/>
</dbReference>
<dbReference type="EC" id="3.1.4.12" evidence="2"/>
<feature type="transmembrane region" description="Helical" evidence="4">
    <location>
        <begin position="535"/>
        <end position="551"/>
    </location>
</feature>
<protein>
    <recommendedName>
        <fullName evidence="2">sphingomyelin phosphodiesterase</fullName>
        <ecNumber evidence="2">3.1.4.12</ecNumber>
    </recommendedName>
</protein>
<feature type="transmembrane region" description="Helical" evidence="4">
    <location>
        <begin position="497"/>
        <end position="515"/>
    </location>
</feature>
<evidence type="ECO:0000256" key="2">
    <source>
        <dbReference type="ARBA" id="ARBA00012369"/>
    </source>
</evidence>
<comment type="similarity">
    <text evidence="1">Belongs to the neutral sphingomyelinase family.</text>
</comment>
<evidence type="ECO:0000259" key="5">
    <source>
        <dbReference type="Pfam" id="PF03372"/>
    </source>
</evidence>
<organism evidence="6">
    <name type="scientific">Rhizopus microsporus var. microsporus</name>
    <dbReference type="NCBI Taxonomy" id="86635"/>
    <lineage>
        <taxon>Eukaryota</taxon>
        <taxon>Fungi</taxon>
        <taxon>Fungi incertae sedis</taxon>
        <taxon>Mucoromycota</taxon>
        <taxon>Mucoromycotina</taxon>
        <taxon>Mucoromycetes</taxon>
        <taxon>Mucorales</taxon>
        <taxon>Mucorineae</taxon>
        <taxon>Rhizopodaceae</taxon>
        <taxon>Rhizopus</taxon>
    </lineage>
</organism>
<dbReference type="GO" id="GO:0005576">
    <property type="term" value="C:extracellular region"/>
    <property type="evidence" value="ECO:0007669"/>
    <property type="project" value="InterPro"/>
</dbReference>
<feature type="domain" description="Endonuclease/exonuclease/phosphatase" evidence="5">
    <location>
        <begin position="163"/>
        <end position="344"/>
    </location>
</feature>
<dbReference type="OrthoDB" id="40902at2759"/>
<evidence type="ECO:0000256" key="3">
    <source>
        <dbReference type="ARBA" id="ARBA00022801"/>
    </source>
</evidence>
<dbReference type="VEuPathDB" id="FungiDB:BCV72DRAFT_216772"/>
<gene>
    <name evidence="6" type="ORF">BCV72DRAFT_216772</name>
</gene>
<sequence length="552" mass="62853">MNPSRESFESFDTAAYASFDTGRGSDETSETVVMLPIKKFKASQDDDHYENAPLLDETSAMGGKDGNDTAVDSLLYLRWSGKRHCNIFRWQTSKNHSTHNRLRPYSYCCCFRTKRSFIITCLVLFILPLVSFVLFSLVYFSPIHLPAKSLGVSNYATSTVRLLTLNIFMRPPGVKNNANDYKEQRLDYIIEHILPSYDIITFQEAFAFANRRVDKLLVKAYDQGFYHHVASSRHYPWELAGDGGLLILSKFPIVQADRIEFSRGVHADWLSYKGALHALVQLNNNSLLHIYTTHTQASYDNAGSFNLDDTKVRLSQFARVHQFIAETAKDDDYPILLMGDLNVDAAMHNQSIPINVRPHESSFAYKMMMDVLRGKGINLADLTNGADSSILYSHPWRLDTLTDAVYETFGYHPVTFGDYKVLDNGTFIPAETSLTSHNQLLTVQSIDRLLWADRKEKHSMKLTNITVEPFFVKKKTVSFTQISGMSLILAVCRNLNLIRSLWFECPVTTFIIFIFQKKKKQKTKEIKIYRSPTTLYTSSIVLFATSSALFAP</sequence>